<dbReference type="Proteomes" id="UP000006101">
    <property type="component" value="Chromosome"/>
</dbReference>
<feature type="coiled-coil region" evidence="1">
    <location>
        <begin position="142"/>
        <end position="199"/>
    </location>
</feature>
<sequence length="209" mass="22649">MLSQLGGGESKKMKMKTTITTITALALASVLITSGFNLPAADAQTFPSVKKVVIAKIGSQGAIYESQPRTIAYTYVFEACAGNTAIRAPEIVVTSDSEVRSVKLASDLSPNACIVSATKIKAANPDSIDAKLFTKETVTKMINNAEKRLANIKMMLAEKNAALQQLVKQPTNSDNTVKLVKITDEIVELRNQLKEARGEYYRLLFLIHG</sequence>
<dbReference type="AlphaFoldDB" id="K0B477"/>
<proteinExistence type="predicted"/>
<dbReference type="EMBL" id="CP003842">
    <property type="protein sequence ID" value="AFS80279.1"/>
    <property type="molecule type" value="Genomic_DNA"/>
</dbReference>
<keyword evidence="3" id="KW-1185">Reference proteome</keyword>
<evidence type="ECO:0000256" key="1">
    <source>
        <dbReference type="SAM" id="Coils"/>
    </source>
</evidence>
<evidence type="ECO:0000313" key="2">
    <source>
        <dbReference type="EMBL" id="AFS80279.1"/>
    </source>
</evidence>
<gene>
    <name evidence="2" type="ORF">NKOR_01865</name>
</gene>
<accession>K0B477</accession>
<dbReference type="KEGG" id="nkr:NKOR_01865"/>
<protein>
    <submittedName>
        <fullName evidence="2">Uncharacterized protein</fullName>
    </submittedName>
</protein>
<dbReference type="PATRIC" id="fig|1229908.8.peg.395"/>
<dbReference type="HOGENOM" id="CLU_1313075_0_0_2"/>
<name>K0B477_9ARCH</name>
<evidence type="ECO:0000313" key="3">
    <source>
        <dbReference type="Proteomes" id="UP000006101"/>
    </source>
</evidence>
<keyword evidence="1" id="KW-0175">Coiled coil</keyword>
<organism evidence="2 3">
    <name type="scientific">Candidatus Nitrosopumilus koreensis AR1</name>
    <dbReference type="NCBI Taxonomy" id="1229908"/>
    <lineage>
        <taxon>Archaea</taxon>
        <taxon>Nitrososphaerota</taxon>
        <taxon>Nitrososphaeria</taxon>
        <taxon>Nitrosopumilales</taxon>
        <taxon>Nitrosopumilaceae</taxon>
        <taxon>Nitrosopumilus</taxon>
    </lineage>
</organism>
<reference evidence="2 3" key="1">
    <citation type="journal article" date="2012" name="J. Bacteriol.">
        <title>Draft Genome Sequence of an Ammonia-Oxidizing Archaeon, "Candidatus Nitrosopumilus koreensis" AR1, from Marine Sediment.</title>
        <authorList>
            <person name="Park S.J."/>
            <person name="Kim J.G."/>
            <person name="Jung M.Y."/>
            <person name="Kim S.J."/>
            <person name="Cha I.T."/>
            <person name="Kwon K."/>
            <person name="Lee J.H."/>
            <person name="Rhee S.K."/>
        </authorList>
    </citation>
    <scope>NUCLEOTIDE SEQUENCE [LARGE SCALE GENOMIC DNA]</scope>
    <source>
        <strain evidence="2 3">AR1</strain>
    </source>
</reference>